<dbReference type="InterPro" id="IPR000524">
    <property type="entry name" value="Tscrpt_reg_HTH_GntR"/>
</dbReference>
<dbReference type="InterPro" id="IPR036388">
    <property type="entry name" value="WH-like_DNA-bd_sf"/>
</dbReference>
<keyword evidence="2" id="KW-0238">DNA-binding</keyword>
<dbReference type="PANTHER" id="PTHR43537:SF5">
    <property type="entry name" value="UXU OPERON TRANSCRIPTIONAL REGULATOR"/>
    <property type="match status" value="1"/>
</dbReference>
<protein>
    <submittedName>
        <fullName evidence="5">GntR family transcriptional regulator</fullName>
    </submittedName>
</protein>
<dbReference type="SUPFAM" id="SSF48008">
    <property type="entry name" value="GntR ligand-binding domain-like"/>
    <property type="match status" value="1"/>
</dbReference>
<reference evidence="6" key="1">
    <citation type="journal article" date="2019" name="Int. J. Syst. Evol. Microbiol.">
        <title>The Global Catalogue of Microorganisms (GCM) 10K type strain sequencing project: providing services to taxonomists for standard genome sequencing and annotation.</title>
        <authorList>
            <consortium name="The Broad Institute Genomics Platform"/>
            <consortium name="The Broad Institute Genome Sequencing Center for Infectious Disease"/>
            <person name="Wu L."/>
            <person name="Ma J."/>
        </authorList>
    </citation>
    <scope>NUCLEOTIDE SEQUENCE [LARGE SCALE GENOMIC DNA]</scope>
    <source>
        <strain evidence="6">KCTC 42281</strain>
    </source>
</reference>
<dbReference type="EMBL" id="JBHRYD010000005">
    <property type="protein sequence ID" value="MFC3704858.1"/>
    <property type="molecule type" value="Genomic_DNA"/>
</dbReference>
<accession>A0ABV7X0J0</accession>
<keyword evidence="6" id="KW-1185">Reference proteome</keyword>
<dbReference type="Proteomes" id="UP001595613">
    <property type="component" value="Unassembled WGS sequence"/>
</dbReference>
<dbReference type="Gene3D" id="1.20.120.530">
    <property type="entry name" value="GntR ligand-binding domain-like"/>
    <property type="match status" value="1"/>
</dbReference>
<dbReference type="RefSeq" id="WP_380096578.1">
    <property type="nucleotide sequence ID" value="NZ_JBHRYD010000005.1"/>
</dbReference>
<evidence type="ECO:0000256" key="2">
    <source>
        <dbReference type="ARBA" id="ARBA00023125"/>
    </source>
</evidence>
<dbReference type="InterPro" id="IPR008920">
    <property type="entry name" value="TF_FadR/GntR_C"/>
</dbReference>
<evidence type="ECO:0000259" key="4">
    <source>
        <dbReference type="PROSITE" id="PS50949"/>
    </source>
</evidence>
<dbReference type="InterPro" id="IPR011711">
    <property type="entry name" value="GntR_C"/>
</dbReference>
<dbReference type="SMART" id="SM00345">
    <property type="entry name" value="HTH_GNTR"/>
    <property type="match status" value="1"/>
</dbReference>
<name>A0ABV7X0J0_9HYPH</name>
<comment type="caution">
    <text evidence="5">The sequence shown here is derived from an EMBL/GenBank/DDBJ whole genome shotgun (WGS) entry which is preliminary data.</text>
</comment>
<feature type="domain" description="HTH gntR-type" evidence="4">
    <location>
        <begin position="17"/>
        <end position="84"/>
    </location>
</feature>
<evidence type="ECO:0000313" key="6">
    <source>
        <dbReference type="Proteomes" id="UP001595613"/>
    </source>
</evidence>
<evidence type="ECO:0000313" key="5">
    <source>
        <dbReference type="EMBL" id="MFC3704858.1"/>
    </source>
</evidence>
<dbReference type="Pfam" id="PF00392">
    <property type="entry name" value="GntR"/>
    <property type="match status" value="1"/>
</dbReference>
<dbReference type="SUPFAM" id="SSF46785">
    <property type="entry name" value="Winged helix' DNA-binding domain"/>
    <property type="match status" value="1"/>
</dbReference>
<gene>
    <name evidence="5" type="ORF">ACFOOL_08825</name>
</gene>
<keyword evidence="3" id="KW-0804">Transcription</keyword>
<dbReference type="PROSITE" id="PS50949">
    <property type="entry name" value="HTH_GNTR"/>
    <property type="match status" value="1"/>
</dbReference>
<sequence>MDDAVISYPGRPLAKSQGLSEHVYQALLQMLVQGLLKRGTVLRIDLLAKTLDVSPTPVREALARLATTGLVLHEPRKGYTIAPPIDSRQLAELMDARRLIEVAAIGRACTNGGPAFVRSLEKALDVQRDAVSAYQAQARADDPELAWAVMLADLKFHQTIFDHTGNRFIGVMAQALSAQLHRIRQSAQAGISDDRNAIEEHEVILAAVRQGDREAAEQAMKNHIDNVETRSELDLTEDHPN</sequence>
<evidence type="ECO:0000256" key="3">
    <source>
        <dbReference type="ARBA" id="ARBA00023163"/>
    </source>
</evidence>
<organism evidence="5 6">
    <name type="scientific">Devosia honganensis</name>
    <dbReference type="NCBI Taxonomy" id="1610527"/>
    <lineage>
        <taxon>Bacteria</taxon>
        <taxon>Pseudomonadati</taxon>
        <taxon>Pseudomonadota</taxon>
        <taxon>Alphaproteobacteria</taxon>
        <taxon>Hyphomicrobiales</taxon>
        <taxon>Devosiaceae</taxon>
        <taxon>Devosia</taxon>
    </lineage>
</organism>
<dbReference type="Pfam" id="PF07729">
    <property type="entry name" value="FCD"/>
    <property type="match status" value="1"/>
</dbReference>
<dbReference type="PANTHER" id="PTHR43537">
    <property type="entry name" value="TRANSCRIPTIONAL REGULATOR, GNTR FAMILY"/>
    <property type="match status" value="1"/>
</dbReference>
<dbReference type="SMART" id="SM00895">
    <property type="entry name" value="FCD"/>
    <property type="match status" value="1"/>
</dbReference>
<dbReference type="InterPro" id="IPR036390">
    <property type="entry name" value="WH_DNA-bd_sf"/>
</dbReference>
<keyword evidence="1" id="KW-0805">Transcription regulation</keyword>
<proteinExistence type="predicted"/>
<evidence type="ECO:0000256" key="1">
    <source>
        <dbReference type="ARBA" id="ARBA00023015"/>
    </source>
</evidence>
<dbReference type="Gene3D" id="1.10.10.10">
    <property type="entry name" value="Winged helix-like DNA-binding domain superfamily/Winged helix DNA-binding domain"/>
    <property type="match status" value="1"/>
</dbReference>